<dbReference type="OrthoDB" id="3269403at2759"/>
<keyword evidence="3" id="KW-1185">Reference proteome</keyword>
<feature type="compositionally biased region" description="Polar residues" evidence="1">
    <location>
        <begin position="127"/>
        <end position="138"/>
    </location>
</feature>
<evidence type="ECO:0000256" key="1">
    <source>
        <dbReference type="SAM" id="MobiDB-lite"/>
    </source>
</evidence>
<dbReference type="EMBL" id="KN822172">
    <property type="protein sequence ID" value="KIM53737.1"/>
    <property type="molecule type" value="Genomic_DNA"/>
</dbReference>
<dbReference type="STRING" id="1036808.A0A0C2ZM94"/>
<gene>
    <name evidence="2" type="ORF">SCLCIDRAFT_31655</name>
</gene>
<feature type="compositionally biased region" description="Basic and acidic residues" evidence="1">
    <location>
        <begin position="105"/>
        <end position="126"/>
    </location>
</feature>
<evidence type="ECO:0000313" key="3">
    <source>
        <dbReference type="Proteomes" id="UP000053989"/>
    </source>
</evidence>
<feature type="region of interest" description="Disordered" evidence="1">
    <location>
        <begin position="169"/>
        <end position="193"/>
    </location>
</feature>
<protein>
    <submittedName>
        <fullName evidence="2">Uncharacterized protein</fullName>
    </submittedName>
</protein>
<evidence type="ECO:0000313" key="2">
    <source>
        <dbReference type="EMBL" id="KIM53737.1"/>
    </source>
</evidence>
<feature type="region of interest" description="Disordered" evidence="1">
    <location>
        <begin position="29"/>
        <end position="154"/>
    </location>
</feature>
<organism evidence="2 3">
    <name type="scientific">Scleroderma citrinum Foug A</name>
    <dbReference type="NCBI Taxonomy" id="1036808"/>
    <lineage>
        <taxon>Eukaryota</taxon>
        <taxon>Fungi</taxon>
        <taxon>Dikarya</taxon>
        <taxon>Basidiomycota</taxon>
        <taxon>Agaricomycotina</taxon>
        <taxon>Agaricomycetes</taxon>
        <taxon>Agaricomycetidae</taxon>
        <taxon>Boletales</taxon>
        <taxon>Sclerodermatineae</taxon>
        <taxon>Sclerodermataceae</taxon>
        <taxon>Scleroderma</taxon>
    </lineage>
</organism>
<reference evidence="3" key="2">
    <citation type="submission" date="2015-01" db="EMBL/GenBank/DDBJ databases">
        <title>Evolutionary Origins and Diversification of the Mycorrhizal Mutualists.</title>
        <authorList>
            <consortium name="DOE Joint Genome Institute"/>
            <consortium name="Mycorrhizal Genomics Consortium"/>
            <person name="Kohler A."/>
            <person name="Kuo A."/>
            <person name="Nagy L.G."/>
            <person name="Floudas D."/>
            <person name="Copeland A."/>
            <person name="Barry K.W."/>
            <person name="Cichocki N."/>
            <person name="Veneault-Fourrey C."/>
            <person name="LaButti K."/>
            <person name="Lindquist E.A."/>
            <person name="Lipzen A."/>
            <person name="Lundell T."/>
            <person name="Morin E."/>
            <person name="Murat C."/>
            <person name="Riley R."/>
            <person name="Ohm R."/>
            <person name="Sun H."/>
            <person name="Tunlid A."/>
            <person name="Henrissat B."/>
            <person name="Grigoriev I.V."/>
            <person name="Hibbett D.S."/>
            <person name="Martin F."/>
        </authorList>
    </citation>
    <scope>NUCLEOTIDE SEQUENCE [LARGE SCALE GENOMIC DNA]</scope>
    <source>
        <strain evidence="3">Foug A</strain>
    </source>
</reference>
<name>A0A0C2ZM94_9AGAM</name>
<feature type="compositionally biased region" description="Polar residues" evidence="1">
    <location>
        <begin position="180"/>
        <end position="193"/>
    </location>
</feature>
<accession>A0A0C2ZM94</accession>
<feature type="compositionally biased region" description="Basic and acidic residues" evidence="1">
    <location>
        <begin position="169"/>
        <end position="179"/>
    </location>
</feature>
<dbReference type="HOGENOM" id="CLU_013426_1_0_1"/>
<proteinExistence type="predicted"/>
<feature type="compositionally biased region" description="Polar residues" evidence="1">
    <location>
        <begin position="331"/>
        <end position="341"/>
    </location>
</feature>
<reference evidence="2 3" key="1">
    <citation type="submission" date="2014-04" db="EMBL/GenBank/DDBJ databases">
        <authorList>
            <consortium name="DOE Joint Genome Institute"/>
            <person name="Kuo A."/>
            <person name="Kohler A."/>
            <person name="Nagy L.G."/>
            <person name="Floudas D."/>
            <person name="Copeland A."/>
            <person name="Barry K.W."/>
            <person name="Cichocki N."/>
            <person name="Veneault-Fourrey C."/>
            <person name="LaButti K."/>
            <person name="Lindquist E.A."/>
            <person name="Lipzen A."/>
            <person name="Lundell T."/>
            <person name="Morin E."/>
            <person name="Murat C."/>
            <person name="Sun H."/>
            <person name="Tunlid A."/>
            <person name="Henrissat B."/>
            <person name="Grigoriev I.V."/>
            <person name="Hibbett D.S."/>
            <person name="Martin F."/>
            <person name="Nordberg H.P."/>
            <person name="Cantor M.N."/>
            <person name="Hua S.X."/>
        </authorList>
    </citation>
    <scope>NUCLEOTIDE SEQUENCE [LARGE SCALE GENOMIC DNA]</scope>
    <source>
        <strain evidence="2 3">Foug A</strain>
    </source>
</reference>
<dbReference type="AlphaFoldDB" id="A0A0C2ZM94"/>
<sequence length="748" mass="86012">MFPGLFTEDNPWYSSWCTIEDAQTIPTDTLFDNDDVMSSDPGDHPTNTLFDDDNMSSDPGDHTNDTTTPTHPQWDLSPFAHTQPDAAASITPFEPGPPSKSSSRKCVERDSTVEAGPDTHTDRGTSTEDSVVSSQTPNKCRHEEVDYSQSLRETLHNKQEAYGRLRSKMREQEQKEKISSDSNTSNNKLFSNNGMKAYVKRREREGELSGVREVLEKIQSSQQETAQQHDVQLAELCKQFELNMQSQIEQLQAARTAEIETHVQEEMAKLSATLWAEKERELASIDQRYSQLKSLIKGPTPKHLNAEDTQQESLLTGLQEKRWEAMDMPRPSSQRRSQATRPLSPPSTPTPTLDAIKRIKKSRGVSMWTRLIHVNIDDSDLELFEEYEDENEGGSCTRHDQSDALPVSWVVDAITKNVEATLEALLGSGSQFSESYEVQLEKAVEPSHHRDTILGEVCHLFKDKLGITQDDEFITHNPADAVDVHAYEYEDGPAPDMVNIAFDLMQNFSSLWNRFILQFLLQEFQMHCDEEAWPIRKKDNYIEEILQQRYKQLRTVWRNARPRLTAEGLPEMPNEIETRLVEQKEKLGKESRQATRRRNKYRRREMILNNIIAIKSEDLDDDLPSWKWLQHLIKTLGEDGMSSEESSVENSVMNVLRVKNMDWWRNIKKELEIIDLQRVIDKDIFSLQGSRPLPRKRAPDNPVTSWDPVMGLPKALYNSLWMSELNERHKESLKISGEKFPWMKVVVA</sequence>
<feature type="region of interest" description="Disordered" evidence="1">
    <location>
        <begin position="327"/>
        <end position="353"/>
    </location>
</feature>
<dbReference type="Proteomes" id="UP000053989">
    <property type="component" value="Unassembled WGS sequence"/>
</dbReference>
<dbReference type="InParanoid" id="A0A0C2ZM94"/>